<dbReference type="SUPFAM" id="SSF46689">
    <property type="entry name" value="Homeodomain-like"/>
    <property type="match status" value="1"/>
</dbReference>
<keyword evidence="4" id="KW-1185">Reference proteome</keyword>
<dbReference type="GO" id="GO:0000126">
    <property type="term" value="C:transcription factor TFIIIB complex"/>
    <property type="evidence" value="ECO:0007669"/>
    <property type="project" value="TreeGrafter"/>
</dbReference>
<feature type="domain" description="Myb-like" evidence="2">
    <location>
        <begin position="154"/>
        <end position="202"/>
    </location>
</feature>
<feature type="region of interest" description="Disordered" evidence="1">
    <location>
        <begin position="33"/>
        <end position="97"/>
    </location>
</feature>
<sequence length="355" mass="38584">MNAQEAQESVAHMTVSELIRKCPKGMPMKEAVGRAISRKRKQPATAPEGADYDEEEEAAMRSLVAHPRGLDGARGPGAGDGAASRPSARGDADEANVDGGVFAPQLRVIDGRVVIDEQSLEVTAGRPDTRLDEPALVIEGNISVTYGTYLNKTASEKWRPDETETFFRALAQYGTDFSLLEKIIPNRNRRQIKLKFKREERENPARVNDALTRRLPANAQELQRIVEQVQSARAERSSSTVPQTDDGDEGPPHAQALTAPEIPTTARLPSVLVSGAMSTPPFDEAASTTLQRARARSPPAEEVDTGGRVYVNEGDGADDERAEGERAAESGLEADEEADEELPVDDDDDGDFDYY</sequence>
<evidence type="ECO:0000256" key="1">
    <source>
        <dbReference type="SAM" id="MobiDB-lite"/>
    </source>
</evidence>
<evidence type="ECO:0000313" key="3">
    <source>
        <dbReference type="EMBL" id="KAG8467550.1"/>
    </source>
</evidence>
<feature type="compositionally biased region" description="Acidic residues" evidence="1">
    <location>
        <begin position="332"/>
        <end position="355"/>
    </location>
</feature>
<dbReference type="EMBL" id="JAGTXO010000006">
    <property type="protein sequence ID" value="KAG8467550.1"/>
    <property type="molecule type" value="Genomic_DNA"/>
</dbReference>
<dbReference type="GO" id="GO:0001156">
    <property type="term" value="F:TFIIIC-class transcription factor complex binding"/>
    <property type="evidence" value="ECO:0007669"/>
    <property type="project" value="TreeGrafter"/>
</dbReference>
<dbReference type="PANTHER" id="PTHR22929">
    <property type="entry name" value="RNA POLYMERASE III TRANSCRIPTION INITIATION FACTOR B"/>
    <property type="match status" value="1"/>
</dbReference>
<reference evidence="3" key="1">
    <citation type="submission" date="2021-05" db="EMBL/GenBank/DDBJ databases">
        <title>The genome of the haptophyte Pavlova lutheri (Diacronema luteri, Pavlovales) - a model for lipid biosynthesis in eukaryotic algae.</title>
        <authorList>
            <person name="Hulatt C.J."/>
            <person name="Posewitz M.C."/>
        </authorList>
    </citation>
    <scope>NUCLEOTIDE SEQUENCE</scope>
    <source>
        <strain evidence="3">NIVA-4/92</strain>
    </source>
</reference>
<feature type="region of interest" description="Disordered" evidence="1">
    <location>
        <begin position="228"/>
        <end position="355"/>
    </location>
</feature>
<dbReference type="GO" id="GO:0070898">
    <property type="term" value="P:RNA polymerase III preinitiation complex assembly"/>
    <property type="evidence" value="ECO:0007669"/>
    <property type="project" value="TreeGrafter"/>
</dbReference>
<dbReference type="CDD" id="cd00167">
    <property type="entry name" value="SANT"/>
    <property type="match status" value="1"/>
</dbReference>
<name>A0A8J5XTC0_DIALT</name>
<accession>A0A8J5XTC0</accession>
<comment type="caution">
    <text evidence="3">The sequence shown here is derived from an EMBL/GenBank/DDBJ whole genome shotgun (WGS) entry which is preliminary data.</text>
</comment>
<organism evidence="3 4">
    <name type="scientific">Diacronema lutheri</name>
    <name type="common">Unicellular marine alga</name>
    <name type="synonym">Monochrysis lutheri</name>
    <dbReference type="NCBI Taxonomy" id="2081491"/>
    <lineage>
        <taxon>Eukaryota</taxon>
        <taxon>Haptista</taxon>
        <taxon>Haptophyta</taxon>
        <taxon>Pavlovophyceae</taxon>
        <taxon>Pavlovales</taxon>
        <taxon>Pavlovaceae</taxon>
        <taxon>Diacronema</taxon>
    </lineage>
</organism>
<dbReference type="OMA" id="QESVAHM"/>
<dbReference type="Proteomes" id="UP000751190">
    <property type="component" value="Unassembled WGS sequence"/>
</dbReference>
<proteinExistence type="predicted"/>
<dbReference type="InterPro" id="IPR039467">
    <property type="entry name" value="TFIIIB_B''_Myb"/>
</dbReference>
<dbReference type="InterPro" id="IPR009057">
    <property type="entry name" value="Homeodomain-like_sf"/>
</dbReference>
<dbReference type="Pfam" id="PF15963">
    <property type="entry name" value="Myb_DNA-bind_7"/>
    <property type="match status" value="1"/>
</dbReference>
<protein>
    <recommendedName>
        <fullName evidence="2">Myb-like domain-containing protein</fullName>
    </recommendedName>
</protein>
<dbReference type="PANTHER" id="PTHR22929:SF0">
    <property type="entry name" value="TRANSCRIPTION FACTOR TFIIIB COMPONENT B'' HOMOLOG"/>
    <property type="match status" value="1"/>
</dbReference>
<gene>
    <name evidence="3" type="ORF">KFE25_000866</name>
</gene>
<evidence type="ECO:0000313" key="4">
    <source>
        <dbReference type="Proteomes" id="UP000751190"/>
    </source>
</evidence>
<dbReference type="InterPro" id="IPR001005">
    <property type="entry name" value="SANT/Myb"/>
</dbReference>
<evidence type="ECO:0000259" key="2">
    <source>
        <dbReference type="SMART" id="SM00717"/>
    </source>
</evidence>
<dbReference type="OrthoDB" id="272624at2759"/>
<dbReference type="AlphaFoldDB" id="A0A8J5XTC0"/>
<dbReference type="SMART" id="SM00717">
    <property type="entry name" value="SANT"/>
    <property type="match status" value="1"/>
</dbReference>
<dbReference type="Gene3D" id="1.10.10.60">
    <property type="entry name" value="Homeodomain-like"/>
    <property type="match status" value="1"/>
</dbReference>